<keyword evidence="7 12" id="KW-0472">Membrane</keyword>
<dbReference type="PANTHER" id="PTHR43829:SF9">
    <property type="entry name" value="AQUAPORIN-9"/>
    <property type="match status" value="1"/>
</dbReference>
<dbReference type="CDD" id="cd00333">
    <property type="entry name" value="MIP"/>
    <property type="match status" value="1"/>
</dbReference>
<dbReference type="SUPFAM" id="SSF81338">
    <property type="entry name" value="Aquaporin-like"/>
    <property type="match status" value="1"/>
</dbReference>
<evidence type="ECO:0000256" key="11">
    <source>
        <dbReference type="SAM" id="MobiDB-lite"/>
    </source>
</evidence>
<evidence type="ECO:0000256" key="2">
    <source>
        <dbReference type="ARBA" id="ARBA00006175"/>
    </source>
</evidence>
<comment type="similarity">
    <text evidence="2 10">Belongs to the MIP/aquaporin (TC 1.A.8) family.</text>
</comment>
<comment type="subcellular location">
    <subcellularLocation>
        <location evidence="1">Membrane</location>
        <topology evidence="1">Multi-pass membrane protein</topology>
    </subcellularLocation>
</comment>
<feature type="compositionally biased region" description="Polar residues" evidence="11">
    <location>
        <begin position="29"/>
        <end position="44"/>
    </location>
</feature>
<dbReference type="EMBL" id="MU006309">
    <property type="protein sequence ID" value="KAF2849828.1"/>
    <property type="molecule type" value="Genomic_DNA"/>
</dbReference>
<feature type="transmembrane region" description="Helical" evidence="12">
    <location>
        <begin position="186"/>
        <end position="206"/>
    </location>
</feature>
<dbReference type="NCBIfam" id="TIGR00861">
    <property type="entry name" value="MIP"/>
    <property type="match status" value="1"/>
</dbReference>
<feature type="transmembrane region" description="Helical" evidence="12">
    <location>
        <begin position="277"/>
        <end position="301"/>
    </location>
</feature>
<dbReference type="FunFam" id="1.20.1080.10:FF:000027">
    <property type="entry name" value="MIP aquaporin"/>
    <property type="match status" value="1"/>
</dbReference>
<comment type="catalytic activity">
    <reaction evidence="8">
        <text>H2O(in) = H2O(out)</text>
        <dbReference type="Rhea" id="RHEA:29667"/>
        <dbReference type="ChEBI" id="CHEBI:15377"/>
    </reaction>
</comment>
<feature type="transmembrane region" description="Helical" evidence="12">
    <location>
        <begin position="328"/>
        <end position="348"/>
    </location>
</feature>
<dbReference type="OrthoDB" id="3222at2759"/>
<dbReference type="AlphaFoldDB" id="A0A6A7B6B0"/>
<feature type="transmembrane region" description="Helical" evidence="12">
    <location>
        <begin position="246"/>
        <end position="265"/>
    </location>
</feature>
<evidence type="ECO:0000256" key="9">
    <source>
        <dbReference type="ARBA" id="ARBA00049405"/>
    </source>
</evidence>
<dbReference type="PANTHER" id="PTHR43829">
    <property type="entry name" value="AQUAPORIN OR AQUAGLYCEROPORIN RELATED"/>
    <property type="match status" value="1"/>
</dbReference>
<gene>
    <name evidence="13" type="ORF">T440DRAFT_398326</name>
</gene>
<keyword evidence="4 10" id="KW-0812">Transmembrane</keyword>
<dbReference type="InterPro" id="IPR000425">
    <property type="entry name" value="MIP"/>
</dbReference>
<dbReference type="PRINTS" id="PR02019">
    <property type="entry name" value="AQUAPORIN7"/>
</dbReference>
<dbReference type="GO" id="GO:0005886">
    <property type="term" value="C:plasma membrane"/>
    <property type="evidence" value="ECO:0007669"/>
    <property type="project" value="TreeGrafter"/>
</dbReference>
<evidence type="ECO:0000313" key="14">
    <source>
        <dbReference type="Proteomes" id="UP000799423"/>
    </source>
</evidence>
<dbReference type="InterPro" id="IPR050363">
    <property type="entry name" value="MIP/Aquaporin"/>
</dbReference>
<keyword evidence="6 12" id="KW-1133">Transmembrane helix</keyword>
<protein>
    <submittedName>
        <fullName evidence="13">Aquaporin</fullName>
    </submittedName>
</protein>
<keyword evidence="3 10" id="KW-0813">Transport</keyword>
<evidence type="ECO:0000256" key="6">
    <source>
        <dbReference type="ARBA" id="ARBA00022989"/>
    </source>
</evidence>
<keyword evidence="14" id="KW-1185">Reference proteome</keyword>
<accession>A0A6A7B6B0</accession>
<evidence type="ECO:0000256" key="8">
    <source>
        <dbReference type="ARBA" id="ARBA00034651"/>
    </source>
</evidence>
<dbReference type="GO" id="GO:0015250">
    <property type="term" value="F:water channel activity"/>
    <property type="evidence" value="ECO:0007669"/>
    <property type="project" value="TreeGrafter"/>
</dbReference>
<comment type="catalytic activity">
    <reaction evidence="9">
        <text>glycerol(in) = glycerol(out)</text>
        <dbReference type="Rhea" id="RHEA:29675"/>
        <dbReference type="ChEBI" id="CHEBI:17754"/>
    </reaction>
</comment>
<evidence type="ECO:0000256" key="10">
    <source>
        <dbReference type="RuleBase" id="RU000477"/>
    </source>
</evidence>
<dbReference type="Proteomes" id="UP000799423">
    <property type="component" value="Unassembled WGS sequence"/>
</dbReference>
<dbReference type="Gene3D" id="1.20.1080.10">
    <property type="entry name" value="Glycerol uptake facilitator protein"/>
    <property type="match status" value="1"/>
</dbReference>
<feature type="transmembrane region" description="Helical" evidence="12">
    <location>
        <begin position="144"/>
        <end position="165"/>
    </location>
</feature>
<feature type="region of interest" description="Disordered" evidence="11">
    <location>
        <begin position="1"/>
        <end position="83"/>
    </location>
</feature>
<evidence type="ECO:0000256" key="5">
    <source>
        <dbReference type="ARBA" id="ARBA00022737"/>
    </source>
</evidence>
<dbReference type="PRINTS" id="PR00783">
    <property type="entry name" value="MINTRINSICP"/>
</dbReference>
<proteinExistence type="inferred from homology"/>
<sequence>MATANGPVAPGLSLSRDWADDHSPDRLNGLTSHTSATPLTQARTQHSDHSSELSPNRTSSSARTKRSALGLHPQAPIDEEHDHGPRSELLWSRIRTVLREPFAEFWGVVIMVMFGDGSVAQVLLSTGQITAPGGMGFGSYQSINWGWGLGVMLGVYVAGDSGAYLNPAVTFCSCLFRQLPWRRFPLYFLAQLLGGFVGSGIVYANYISGIDWFEGGKMRTVPPAEKATAGIFCTYPQAFVTKPSQFFSEFIASALLMFVIFALKDPSNNGVPKSDKWFPLCLFFLIFGLGSCFGWQTGYAINIARDFGPRLMSYFVGYGSEVWSAGGYYFWIPMVAPLLGCTFGAFLYDVFIFTGPSPVNTPWLGLKLLVPSHALRERRAHIRRNKEDGIV</sequence>
<evidence type="ECO:0000256" key="12">
    <source>
        <dbReference type="SAM" id="Phobius"/>
    </source>
</evidence>
<keyword evidence="5" id="KW-0677">Repeat</keyword>
<name>A0A6A7B6B0_9PLEO</name>
<feature type="transmembrane region" description="Helical" evidence="12">
    <location>
        <begin position="102"/>
        <end position="124"/>
    </location>
</feature>
<organism evidence="13 14">
    <name type="scientific">Plenodomus tracheiphilus IPT5</name>
    <dbReference type="NCBI Taxonomy" id="1408161"/>
    <lineage>
        <taxon>Eukaryota</taxon>
        <taxon>Fungi</taxon>
        <taxon>Dikarya</taxon>
        <taxon>Ascomycota</taxon>
        <taxon>Pezizomycotina</taxon>
        <taxon>Dothideomycetes</taxon>
        <taxon>Pleosporomycetidae</taxon>
        <taxon>Pleosporales</taxon>
        <taxon>Pleosporineae</taxon>
        <taxon>Leptosphaeriaceae</taxon>
        <taxon>Plenodomus</taxon>
    </lineage>
</organism>
<dbReference type="GO" id="GO:0015254">
    <property type="term" value="F:glycerol channel activity"/>
    <property type="evidence" value="ECO:0007669"/>
    <property type="project" value="TreeGrafter"/>
</dbReference>
<dbReference type="InterPro" id="IPR023271">
    <property type="entry name" value="Aquaporin-like"/>
</dbReference>
<evidence type="ECO:0000256" key="7">
    <source>
        <dbReference type="ARBA" id="ARBA00023136"/>
    </source>
</evidence>
<evidence type="ECO:0000256" key="1">
    <source>
        <dbReference type="ARBA" id="ARBA00004141"/>
    </source>
</evidence>
<evidence type="ECO:0000256" key="3">
    <source>
        <dbReference type="ARBA" id="ARBA00022448"/>
    </source>
</evidence>
<dbReference type="Pfam" id="PF00230">
    <property type="entry name" value="MIP"/>
    <property type="match status" value="1"/>
</dbReference>
<evidence type="ECO:0000256" key="4">
    <source>
        <dbReference type="ARBA" id="ARBA00022692"/>
    </source>
</evidence>
<evidence type="ECO:0000313" key="13">
    <source>
        <dbReference type="EMBL" id="KAF2849828.1"/>
    </source>
</evidence>
<reference evidence="13" key="1">
    <citation type="submission" date="2020-01" db="EMBL/GenBank/DDBJ databases">
        <authorList>
            <consortium name="DOE Joint Genome Institute"/>
            <person name="Haridas S."/>
            <person name="Albert R."/>
            <person name="Binder M."/>
            <person name="Bloem J."/>
            <person name="Labutti K."/>
            <person name="Salamov A."/>
            <person name="Andreopoulos B."/>
            <person name="Baker S.E."/>
            <person name="Barry K."/>
            <person name="Bills G."/>
            <person name="Bluhm B.H."/>
            <person name="Cannon C."/>
            <person name="Castanera R."/>
            <person name="Culley D.E."/>
            <person name="Daum C."/>
            <person name="Ezra D."/>
            <person name="Gonzalez J.B."/>
            <person name="Henrissat B."/>
            <person name="Kuo A."/>
            <person name="Liang C."/>
            <person name="Lipzen A."/>
            <person name="Lutzoni F."/>
            <person name="Magnuson J."/>
            <person name="Mondo S."/>
            <person name="Nolan M."/>
            <person name="Ohm R."/>
            <person name="Pangilinan J."/>
            <person name="Park H.-J."/>
            <person name="Ramirez L."/>
            <person name="Alfaro M."/>
            <person name="Sun H."/>
            <person name="Tritt A."/>
            <person name="Yoshinaga Y."/>
            <person name="Zwiers L.-H."/>
            <person name="Turgeon B.G."/>
            <person name="Goodwin S.B."/>
            <person name="Spatafora J.W."/>
            <person name="Crous P.W."/>
            <person name="Grigoriev I.V."/>
        </authorList>
    </citation>
    <scope>NUCLEOTIDE SEQUENCE</scope>
    <source>
        <strain evidence="13">IPT5</strain>
    </source>
</reference>